<comment type="caution">
    <text evidence="2">The sequence shown here is derived from an EMBL/GenBank/DDBJ whole genome shotgun (WGS) entry which is preliminary data.</text>
</comment>
<proteinExistence type="predicted"/>
<keyword evidence="1" id="KW-1133">Transmembrane helix</keyword>
<evidence type="ECO:0000256" key="1">
    <source>
        <dbReference type="SAM" id="Phobius"/>
    </source>
</evidence>
<dbReference type="Proteomes" id="UP001054252">
    <property type="component" value="Unassembled WGS sequence"/>
</dbReference>
<sequence length="162" mass="18551">MDTTTRACMIQNGRLLVALIADILSQEFLEIIKDSPEQRKDSANATLLVVLVASWHHILHQFHGTGWGISFGPRYAPSTAHLKFPVPTAEKRRIGSIMILLPRFWDLLFPGKGNYQLTLIWDLLPFQFGNSLPVQFVFASSLGILLIMWYSLFHWFLRRISV</sequence>
<evidence type="ECO:0000313" key="2">
    <source>
        <dbReference type="EMBL" id="GKV36810.1"/>
    </source>
</evidence>
<dbReference type="AlphaFoldDB" id="A0AAV5LI55"/>
<accession>A0AAV5LI55</accession>
<dbReference type="EMBL" id="BPVZ01000118">
    <property type="protein sequence ID" value="GKV36810.1"/>
    <property type="molecule type" value="Genomic_DNA"/>
</dbReference>
<feature type="transmembrane region" description="Helical" evidence="1">
    <location>
        <begin position="136"/>
        <end position="157"/>
    </location>
</feature>
<keyword evidence="1" id="KW-0812">Transmembrane</keyword>
<keyword evidence="3" id="KW-1185">Reference proteome</keyword>
<keyword evidence="1" id="KW-0472">Membrane</keyword>
<reference evidence="2 3" key="1">
    <citation type="journal article" date="2021" name="Commun. Biol.">
        <title>The genome of Shorea leprosula (Dipterocarpaceae) highlights the ecological relevance of drought in aseasonal tropical rainforests.</title>
        <authorList>
            <person name="Ng K.K.S."/>
            <person name="Kobayashi M.J."/>
            <person name="Fawcett J.A."/>
            <person name="Hatakeyama M."/>
            <person name="Paape T."/>
            <person name="Ng C.H."/>
            <person name="Ang C.C."/>
            <person name="Tnah L.H."/>
            <person name="Lee C.T."/>
            <person name="Nishiyama T."/>
            <person name="Sese J."/>
            <person name="O'Brien M.J."/>
            <person name="Copetti D."/>
            <person name="Mohd Noor M.I."/>
            <person name="Ong R.C."/>
            <person name="Putra M."/>
            <person name="Sireger I.Z."/>
            <person name="Indrioko S."/>
            <person name="Kosugi Y."/>
            <person name="Izuno A."/>
            <person name="Isagi Y."/>
            <person name="Lee S.L."/>
            <person name="Shimizu K.K."/>
        </authorList>
    </citation>
    <scope>NUCLEOTIDE SEQUENCE [LARGE SCALE GENOMIC DNA]</scope>
    <source>
        <strain evidence="2">214</strain>
    </source>
</reference>
<gene>
    <name evidence="2" type="ORF">SLEP1_g44902</name>
</gene>
<evidence type="ECO:0000313" key="3">
    <source>
        <dbReference type="Proteomes" id="UP001054252"/>
    </source>
</evidence>
<organism evidence="2 3">
    <name type="scientific">Rubroshorea leprosula</name>
    <dbReference type="NCBI Taxonomy" id="152421"/>
    <lineage>
        <taxon>Eukaryota</taxon>
        <taxon>Viridiplantae</taxon>
        <taxon>Streptophyta</taxon>
        <taxon>Embryophyta</taxon>
        <taxon>Tracheophyta</taxon>
        <taxon>Spermatophyta</taxon>
        <taxon>Magnoliopsida</taxon>
        <taxon>eudicotyledons</taxon>
        <taxon>Gunneridae</taxon>
        <taxon>Pentapetalae</taxon>
        <taxon>rosids</taxon>
        <taxon>malvids</taxon>
        <taxon>Malvales</taxon>
        <taxon>Dipterocarpaceae</taxon>
        <taxon>Rubroshorea</taxon>
    </lineage>
</organism>
<name>A0AAV5LI55_9ROSI</name>
<protein>
    <submittedName>
        <fullName evidence="2">Uncharacterized protein</fullName>
    </submittedName>
</protein>